<dbReference type="Proteomes" id="UP000327294">
    <property type="component" value="Chromosome"/>
</dbReference>
<evidence type="ECO:0000313" key="5">
    <source>
        <dbReference type="Proteomes" id="UP000327294"/>
    </source>
</evidence>
<evidence type="ECO:0000313" key="4">
    <source>
        <dbReference type="EMBL" id="QFR02082.1"/>
    </source>
</evidence>
<feature type="signal peptide" evidence="2">
    <location>
        <begin position="1"/>
        <end position="26"/>
    </location>
</feature>
<feature type="compositionally biased region" description="Low complexity" evidence="1">
    <location>
        <begin position="36"/>
        <end position="80"/>
    </location>
</feature>
<dbReference type="EMBL" id="CP045096">
    <property type="protein sequence ID" value="QFR02082.1"/>
    <property type="molecule type" value="Genomic_DNA"/>
</dbReference>
<accession>A0A5P8KG10</accession>
<feature type="domain" description="DUF4232" evidence="3">
    <location>
        <begin position="93"/>
        <end position="208"/>
    </location>
</feature>
<keyword evidence="5" id="KW-1185">Reference proteome</keyword>
<dbReference type="Pfam" id="PF14016">
    <property type="entry name" value="DUF4232"/>
    <property type="match status" value="1"/>
</dbReference>
<feature type="chain" id="PRO_5038492706" evidence="2">
    <location>
        <begin position="27"/>
        <end position="220"/>
    </location>
</feature>
<keyword evidence="2" id="KW-0732">Signal</keyword>
<proteinExistence type="predicted"/>
<gene>
    <name evidence="4" type="ORF">F9278_44625</name>
</gene>
<reference evidence="4 5" key="1">
    <citation type="submission" date="2019-10" db="EMBL/GenBank/DDBJ databases">
        <title>Streptomyces sp. strain GY16 isolated from leaves of Broussonetia papyrifera.</title>
        <authorList>
            <person name="Mo P."/>
        </authorList>
    </citation>
    <scope>NUCLEOTIDE SEQUENCE [LARGE SCALE GENOMIC DNA]</scope>
    <source>
        <strain evidence="4 5">GY16</strain>
    </source>
</reference>
<evidence type="ECO:0000256" key="2">
    <source>
        <dbReference type="SAM" id="SignalP"/>
    </source>
</evidence>
<dbReference type="InterPro" id="IPR025326">
    <property type="entry name" value="DUF4232"/>
</dbReference>
<dbReference type="PROSITE" id="PS51257">
    <property type="entry name" value="PROKAR_LIPOPROTEIN"/>
    <property type="match status" value="1"/>
</dbReference>
<name>A0A5P8KG10_9ACTN</name>
<evidence type="ECO:0000259" key="3">
    <source>
        <dbReference type="Pfam" id="PF14016"/>
    </source>
</evidence>
<evidence type="ECO:0000256" key="1">
    <source>
        <dbReference type="SAM" id="MobiDB-lite"/>
    </source>
</evidence>
<sequence>MTYTARARRTSAVLAALSLGVLALTACDGGTDKDTAGASTATPSATDPTTAAPSATAPGKEASPSGGSDDADGASPSSEPGVDDGQDGGVGMCETSDLDYTVTVASLPFSHALLTATNNSGDPCLLPADDPVITIPGLDGAAEHRGPTGTDWILEAGGRAYAGILFDAADTTGGKTADQVEIALTAAESPATVTIDDGPVTVDDSQVTGFFGTAEDALSY</sequence>
<dbReference type="RefSeq" id="WP_152173403.1">
    <property type="nucleotide sequence ID" value="NZ_CP045096.1"/>
</dbReference>
<dbReference type="AlphaFoldDB" id="A0A5P8KG10"/>
<dbReference type="KEGG" id="sphv:F9278_44625"/>
<feature type="region of interest" description="Disordered" evidence="1">
    <location>
        <begin position="33"/>
        <end position="94"/>
    </location>
</feature>
<protein>
    <submittedName>
        <fullName evidence="4">DUF4232 domain-containing protein</fullName>
    </submittedName>
</protein>
<organism evidence="4 5">
    <name type="scientific">Streptomyces phaeolivaceus</name>
    <dbReference type="NCBI Taxonomy" id="2653200"/>
    <lineage>
        <taxon>Bacteria</taxon>
        <taxon>Bacillati</taxon>
        <taxon>Actinomycetota</taxon>
        <taxon>Actinomycetes</taxon>
        <taxon>Kitasatosporales</taxon>
        <taxon>Streptomycetaceae</taxon>
        <taxon>Streptomyces</taxon>
    </lineage>
</organism>